<keyword evidence="1" id="KW-0812">Transmembrane</keyword>
<organism evidence="3 4">
    <name type="scientific">Hermanssonia centrifuga</name>
    <dbReference type="NCBI Taxonomy" id="98765"/>
    <lineage>
        <taxon>Eukaryota</taxon>
        <taxon>Fungi</taxon>
        <taxon>Dikarya</taxon>
        <taxon>Basidiomycota</taxon>
        <taxon>Agaricomycotina</taxon>
        <taxon>Agaricomycetes</taxon>
        <taxon>Polyporales</taxon>
        <taxon>Meruliaceae</taxon>
        <taxon>Hermanssonia</taxon>
    </lineage>
</organism>
<evidence type="ECO:0000256" key="1">
    <source>
        <dbReference type="SAM" id="Phobius"/>
    </source>
</evidence>
<feature type="transmembrane region" description="Helical" evidence="1">
    <location>
        <begin position="178"/>
        <end position="205"/>
    </location>
</feature>
<dbReference type="AlphaFoldDB" id="A0A4S4KC36"/>
<name>A0A4S4KC36_9APHY</name>
<dbReference type="Pfam" id="PF20153">
    <property type="entry name" value="DUF6535"/>
    <property type="match status" value="1"/>
</dbReference>
<keyword evidence="1" id="KW-1133">Transmembrane helix</keyword>
<reference evidence="3 4" key="1">
    <citation type="submission" date="2019-02" db="EMBL/GenBank/DDBJ databases">
        <title>Genome sequencing of the rare red list fungi Phlebia centrifuga.</title>
        <authorList>
            <person name="Buettner E."/>
            <person name="Kellner H."/>
        </authorList>
    </citation>
    <scope>NUCLEOTIDE SEQUENCE [LARGE SCALE GENOMIC DNA]</scope>
    <source>
        <strain evidence="3 4">DSM 108282</strain>
    </source>
</reference>
<keyword evidence="4" id="KW-1185">Reference proteome</keyword>
<feature type="domain" description="DUF6535" evidence="2">
    <location>
        <begin position="24"/>
        <end position="206"/>
    </location>
</feature>
<evidence type="ECO:0000259" key="2">
    <source>
        <dbReference type="Pfam" id="PF20153"/>
    </source>
</evidence>
<dbReference type="EMBL" id="SGPJ01000305">
    <property type="protein sequence ID" value="THG95608.1"/>
    <property type="molecule type" value="Genomic_DNA"/>
</dbReference>
<protein>
    <recommendedName>
        <fullName evidence="2">DUF6535 domain-containing protein</fullName>
    </recommendedName>
</protein>
<accession>A0A4S4KC36</accession>
<dbReference type="InterPro" id="IPR045338">
    <property type="entry name" value="DUF6535"/>
</dbReference>
<evidence type="ECO:0000313" key="4">
    <source>
        <dbReference type="Proteomes" id="UP000309038"/>
    </source>
</evidence>
<evidence type="ECO:0000313" key="3">
    <source>
        <dbReference type="EMBL" id="THG95608.1"/>
    </source>
</evidence>
<feature type="transmembrane region" description="Helical" evidence="1">
    <location>
        <begin position="217"/>
        <end position="241"/>
    </location>
</feature>
<keyword evidence="1" id="KW-0472">Membrane</keyword>
<proteinExistence type="predicted"/>
<comment type="caution">
    <text evidence="3">The sequence shown here is derived from an EMBL/GenBank/DDBJ whole genome shotgun (WGS) entry which is preliminary data.</text>
</comment>
<gene>
    <name evidence="3" type="ORF">EW026_g6075</name>
</gene>
<feature type="transmembrane region" description="Helical" evidence="1">
    <location>
        <begin position="125"/>
        <end position="144"/>
    </location>
</feature>
<dbReference type="Proteomes" id="UP000309038">
    <property type="component" value="Unassembled WGS sequence"/>
</dbReference>
<sequence>MDHTPESEKNMNTRFSAVGMPVGWAAIAKTVRDIDEDKIRNCKEDIDTLLVFAGLFSAVLTAFLVESYQTLSEDQGATMIQLLRQISSQTHSYAITAILLNSTAPSLPTDAAPFEPPLFAIRVNVLWFASLIFSLITASFGMLVKQWLREFLSGDYTSPKARLRVRQFRFPGLLDWKVFEIAAVLPLLLQLALGLFLLGLCFFTWEVHPSIGLTSTPLVAGWALLFASCTIAPAFSSRCPYQFALLKRAMKSLRRLLCSNTHLGWLYAGPRGVIKFATPFEDADAATDEKSDVEMLAAVDAILLDDDLLGTTMWESLQQNETKLSDTIRFILGALRRRLSQRFSPSSMPRLLDLRQLTKQGWEAVVNVTAQSLIYSVESGHSKNRDWINWAIAILLSHSEYPLTMIGRNALVASFQESLVSTCNSIAVVSHHEHGTNLNECFTHLFERLGGALGLLKPEAVTHSIFTIVRQHLELCRTTCFHRIPSLADVLFHHSDSTLARETISPILLKCLDQNLSNPGEDVWTFGTCTEILAALDAILLDDALLVTKIWPSLKQNRISPSEIIEFVVGSLRRRAPFASISNRSPQILSLHSLAQSAWIGMIDIVADLVNSRSAKHVRFESNSDSILVAEEDWEVHAFTLLLSKSDYPLTSDGVRALESLFEQMRKTVVGGTSVVKPSSVLPPNPSLTYITQVFRKLRETFPSSDPECMMQHIIAITKLHPSLCTVSCNHHSFGDVLWSHSSQLPVDDMLHILMDCVIEHFPDSEDSMWTPWAEEIFDMVYLLHDLLSDPDAMNLKLRSAIQRSLPQTHLIRPMMVIAANRTMQVRSAHIFSWIYDECDTPNRLVLLGNLSFLVKRLTAVQEDAEVIDSSLPGPLAMCHFTLHVLDDLSDAHGFLEQWKNLWVDLSIALKCFRPTVQGSSEEHHKIAAACLSWIEYLEDWMDLKEWFLDQDMYKLWLERYKPEKSFFPEELIEALGMFIPNTSKITNCKRLKRLRDVDLQDATNDSQIEWDYWYRYPGRATAPYPHPAEIRQTASLMNWLKPWRRSNSTVVIAAV</sequence>